<protein>
    <submittedName>
        <fullName evidence="1">Uncharacterized protein</fullName>
    </submittedName>
</protein>
<proteinExistence type="predicted"/>
<accession>A0A5S4GC08</accession>
<dbReference type="EMBL" id="VCKX01000099">
    <property type="protein sequence ID" value="TMR30503.1"/>
    <property type="molecule type" value="Genomic_DNA"/>
</dbReference>
<dbReference type="Proteomes" id="UP000306628">
    <property type="component" value="Unassembled WGS sequence"/>
</dbReference>
<reference evidence="1 2" key="1">
    <citation type="submission" date="2019-05" db="EMBL/GenBank/DDBJ databases">
        <title>Draft genome sequence of Nonomuraea zeae DSM 100528.</title>
        <authorList>
            <person name="Saricaoglu S."/>
            <person name="Isik K."/>
        </authorList>
    </citation>
    <scope>NUCLEOTIDE SEQUENCE [LARGE SCALE GENOMIC DNA]</scope>
    <source>
        <strain evidence="1 2">DSM 100528</strain>
    </source>
</reference>
<organism evidence="1 2">
    <name type="scientific">Nonomuraea zeae</name>
    <dbReference type="NCBI Taxonomy" id="1642303"/>
    <lineage>
        <taxon>Bacteria</taxon>
        <taxon>Bacillati</taxon>
        <taxon>Actinomycetota</taxon>
        <taxon>Actinomycetes</taxon>
        <taxon>Streptosporangiales</taxon>
        <taxon>Streptosporangiaceae</taxon>
        <taxon>Nonomuraea</taxon>
    </lineage>
</organism>
<keyword evidence="2" id="KW-1185">Reference proteome</keyword>
<dbReference type="OrthoDB" id="3533994at2"/>
<dbReference type="AlphaFoldDB" id="A0A5S4GC08"/>
<evidence type="ECO:0000313" key="1">
    <source>
        <dbReference type="EMBL" id="TMR30503.1"/>
    </source>
</evidence>
<comment type="caution">
    <text evidence="1">The sequence shown here is derived from an EMBL/GenBank/DDBJ whole genome shotgun (WGS) entry which is preliminary data.</text>
</comment>
<gene>
    <name evidence="1" type="ORF">ETD85_28845</name>
</gene>
<evidence type="ECO:0000313" key="2">
    <source>
        <dbReference type="Proteomes" id="UP000306628"/>
    </source>
</evidence>
<sequence length="187" mass="20508">MSDHIRTISVRFTLTEYGRGADRRRSTVLMDVEARAEDVVALVSVQVGADGRLMSWTQWQEGEERMIRWDDTSRQVGAQPLPAAPTVTAVLEDVFGPLGDPEERGYRRVGPHSYEISEGLGVFRLDAPGGGLGARTFEAVDPRSGQVSSRIEDIVLGREPVVTAELQEMMAAVPVDGRTRFLRPGDG</sequence>
<dbReference type="RefSeq" id="WP_138692937.1">
    <property type="nucleotide sequence ID" value="NZ_JBHSAZ010000016.1"/>
</dbReference>
<name>A0A5S4GC08_9ACTN</name>